<protein>
    <submittedName>
        <fullName evidence="1">Uncharacterized protein</fullName>
    </submittedName>
</protein>
<dbReference type="AlphaFoldDB" id="A0AAN2K6K6"/>
<reference evidence="1" key="1">
    <citation type="submission" date="2022-05" db="EMBL/GenBank/DDBJ databases">
        <authorList>
            <person name="Pothier F. J."/>
        </authorList>
    </citation>
    <scope>NUCLEOTIDE SEQUENCE</scope>
    <source>
        <strain evidence="1">DAPP-PG734</strain>
    </source>
</reference>
<evidence type="ECO:0000313" key="2">
    <source>
        <dbReference type="Proteomes" id="UP001158961"/>
    </source>
</evidence>
<name>A0AAN2K6K6_ENTAG</name>
<dbReference type="Proteomes" id="UP001158961">
    <property type="component" value="Chromosome"/>
</dbReference>
<dbReference type="EMBL" id="OW970315">
    <property type="protein sequence ID" value="CAH6334589.1"/>
    <property type="molecule type" value="Genomic_DNA"/>
</dbReference>
<evidence type="ECO:0000313" key="1">
    <source>
        <dbReference type="EMBL" id="CAH6334589.1"/>
    </source>
</evidence>
<organism evidence="1 2">
    <name type="scientific">Enterobacter agglomerans</name>
    <name type="common">Erwinia herbicola</name>
    <name type="synonym">Pantoea agglomerans</name>
    <dbReference type="NCBI Taxonomy" id="549"/>
    <lineage>
        <taxon>Bacteria</taxon>
        <taxon>Pseudomonadati</taxon>
        <taxon>Pseudomonadota</taxon>
        <taxon>Gammaproteobacteria</taxon>
        <taxon>Enterobacterales</taxon>
        <taxon>Erwiniaceae</taxon>
        <taxon>Pantoea</taxon>
        <taxon>Pantoea agglomerans group</taxon>
    </lineage>
</organism>
<sequence length="136" mass="14857">MEIKPATVAGKQLKQALAADELNIGITTERYPTDFTGPSGMDEESATLFTGCQLPECRNVLSTDGAIIAFGLNQPVLACYPDLTVYAVITAVFDIALNAKSLTVQCRQQHFLKHIWTDFPQPDDPGGVITQLRQLF</sequence>
<accession>A0AAN2K6K6</accession>
<proteinExistence type="predicted"/>
<gene>
    <name evidence="1" type="ORF">DAPPPG734_18470</name>
</gene>